<comment type="similarity">
    <text evidence="1">Belongs to the LysR transcriptional regulatory family.</text>
</comment>
<dbReference type="PANTHER" id="PTHR30118:SF15">
    <property type="entry name" value="TRANSCRIPTIONAL REGULATORY PROTEIN"/>
    <property type="match status" value="1"/>
</dbReference>
<dbReference type="CDD" id="cd08417">
    <property type="entry name" value="PBP2_Nitroaromatics_like"/>
    <property type="match status" value="1"/>
</dbReference>
<dbReference type="Gene3D" id="1.10.10.10">
    <property type="entry name" value="Winged helix-like DNA-binding domain superfamily/Winged helix DNA-binding domain"/>
    <property type="match status" value="1"/>
</dbReference>
<dbReference type="InterPro" id="IPR050389">
    <property type="entry name" value="LysR-type_TF"/>
</dbReference>
<dbReference type="PROSITE" id="PS50931">
    <property type="entry name" value="HTH_LYSR"/>
    <property type="match status" value="1"/>
</dbReference>
<name>A0A345ZQB8_9HYPH</name>
<evidence type="ECO:0000256" key="3">
    <source>
        <dbReference type="ARBA" id="ARBA00023015"/>
    </source>
</evidence>
<dbReference type="OrthoDB" id="8455878at2"/>
<feature type="domain" description="HTH lysR-type" evidence="6">
    <location>
        <begin position="1"/>
        <end position="56"/>
    </location>
</feature>
<organism evidence="7 8">
    <name type="scientific">Pseudolabrys taiwanensis</name>
    <dbReference type="NCBI Taxonomy" id="331696"/>
    <lineage>
        <taxon>Bacteria</taxon>
        <taxon>Pseudomonadati</taxon>
        <taxon>Pseudomonadota</taxon>
        <taxon>Alphaproteobacteria</taxon>
        <taxon>Hyphomicrobiales</taxon>
        <taxon>Xanthobacteraceae</taxon>
        <taxon>Pseudolabrys</taxon>
    </lineage>
</organism>
<keyword evidence="5" id="KW-0804">Transcription</keyword>
<evidence type="ECO:0000256" key="1">
    <source>
        <dbReference type="ARBA" id="ARBA00009437"/>
    </source>
</evidence>
<dbReference type="PANTHER" id="PTHR30118">
    <property type="entry name" value="HTH-TYPE TRANSCRIPTIONAL REGULATOR LEUO-RELATED"/>
    <property type="match status" value="1"/>
</dbReference>
<evidence type="ECO:0000256" key="4">
    <source>
        <dbReference type="ARBA" id="ARBA00023125"/>
    </source>
</evidence>
<evidence type="ECO:0000313" key="8">
    <source>
        <dbReference type="Proteomes" id="UP000254889"/>
    </source>
</evidence>
<dbReference type="Pfam" id="PF03466">
    <property type="entry name" value="LysR_substrate"/>
    <property type="match status" value="1"/>
</dbReference>
<evidence type="ECO:0000256" key="2">
    <source>
        <dbReference type="ARBA" id="ARBA00022458"/>
    </source>
</evidence>
<dbReference type="SUPFAM" id="SSF53850">
    <property type="entry name" value="Periplasmic binding protein-like II"/>
    <property type="match status" value="1"/>
</dbReference>
<proteinExistence type="inferred from homology"/>
<keyword evidence="4" id="KW-0238">DNA-binding</keyword>
<protein>
    <submittedName>
        <fullName evidence="7">LysR family transcriptional regulator</fullName>
    </submittedName>
</protein>
<dbReference type="AlphaFoldDB" id="A0A345ZQB8"/>
<dbReference type="InterPro" id="IPR000847">
    <property type="entry name" value="LysR_HTH_N"/>
</dbReference>
<dbReference type="Gene3D" id="3.40.190.10">
    <property type="entry name" value="Periplasmic binding protein-like II"/>
    <property type="match status" value="2"/>
</dbReference>
<evidence type="ECO:0000313" key="7">
    <source>
        <dbReference type="EMBL" id="AXK79115.1"/>
    </source>
</evidence>
<evidence type="ECO:0000256" key="5">
    <source>
        <dbReference type="ARBA" id="ARBA00023163"/>
    </source>
</evidence>
<dbReference type="InterPro" id="IPR037402">
    <property type="entry name" value="YidZ_PBP2"/>
</dbReference>
<dbReference type="Pfam" id="PF00126">
    <property type="entry name" value="HTH_1"/>
    <property type="match status" value="1"/>
</dbReference>
<accession>A0A345ZQB8</accession>
<dbReference type="KEGG" id="ptaw:DW352_00420"/>
<gene>
    <name evidence="7" type="ORF">DW352_00420</name>
</gene>
<keyword evidence="3" id="KW-0805">Transcription regulation</keyword>
<sequence length="297" mass="32846">MNLVSVLEAIMLERNVTRAAKSLGLGQPAVSNALRRARGVTRDELFIKVPGGVRPTTHMLAIWPDLRNALTQIRETISPQSYDPRSDHSTFRVAITDSLAPSVIPRLVTKLRGAAPAARMNFSIHSNMNSLNAIERGSLDCAVGTFPALPPEIHVRPLSKDRYVCVMRRGHTLSNRLSFESFLSAAHVLVTPTEQGLGHVESWLRLRGETRDIAIIVNSFADALRIVAQSDLLACIPTIVFKTHEKAVAAKTRLVTQELPFDTGEMLFRMIWHERSHSSPAHAWLRALIADVCTEGL</sequence>
<dbReference type="EMBL" id="CP031417">
    <property type="protein sequence ID" value="AXK79115.1"/>
    <property type="molecule type" value="Genomic_DNA"/>
</dbReference>
<evidence type="ECO:0000259" key="6">
    <source>
        <dbReference type="PROSITE" id="PS50931"/>
    </source>
</evidence>
<reference evidence="7 8" key="1">
    <citation type="submission" date="2018-07" db="EMBL/GenBank/DDBJ databases">
        <authorList>
            <person name="Quirk P.G."/>
            <person name="Krulwich T.A."/>
        </authorList>
    </citation>
    <scope>NUCLEOTIDE SEQUENCE [LARGE SCALE GENOMIC DNA]</scope>
    <source>
        <strain evidence="7 8">CC-BB4</strain>
    </source>
</reference>
<keyword evidence="2" id="KW-0536">Nodulation</keyword>
<dbReference type="InterPro" id="IPR005119">
    <property type="entry name" value="LysR_subst-bd"/>
</dbReference>
<dbReference type="Proteomes" id="UP000254889">
    <property type="component" value="Chromosome"/>
</dbReference>
<dbReference type="GO" id="GO:0003677">
    <property type="term" value="F:DNA binding"/>
    <property type="evidence" value="ECO:0007669"/>
    <property type="project" value="UniProtKB-KW"/>
</dbReference>
<dbReference type="GO" id="GO:0003700">
    <property type="term" value="F:DNA-binding transcription factor activity"/>
    <property type="evidence" value="ECO:0007669"/>
    <property type="project" value="InterPro"/>
</dbReference>
<dbReference type="SUPFAM" id="SSF46785">
    <property type="entry name" value="Winged helix' DNA-binding domain"/>
    <property type="match status" value="1"/>
</dbReference>
<dbReference type="InterPro" id="IPR036388">
    <property type="entry name" value="WH-like_DNA-bd_sf"/>
</dbReference>
<dbReference type="InterPro" id="IPR036390">
    <property type="entry name" value="WH_DNA-bd_sf"/>
</dbReference>
<keyword evidence="8" id="KW-1185">Reference proteome</keyword>